<dbReference type="EMBL" id="VDMD01000060">
    <property type="protein sequence ID" value="TRM56734.1"/>
    <property type="molecule type" value="Genomic_DNA"/>
</dbReference>
<keyword evidence="2" id="KW-1185">Reference proteome</keyword>
<organism evidence="1 2">
    <name type="scientific">Schizophyllum amplum</name>
    <dbReference type="NCBI Taxonomy" id="97359"/>
    <lineage>
        <taxon>Eukaryota</taxon>
        <taxon>Fungi</taxon>
        <taxon>Dikarya</taxon>
        <taxon>Basidiomycota</taxon>
        <taxon>Agaricomycotina</taxon>
        <taxon>Agaricomycetes</taxon>
        <taxon>Agaricomycetidae</taxon>
        <taxon>Agaricales</taxon>
        <taxon>Schizophyllaceae</taxon>
        <taxon>Schizophyllum</taxon>
    </lineage>
</organism>
<dbReference type="Proteomes" id="UP000320762">
    <property type="component" value="Unassembled WGS sequence"/>
</dbReference>
<evidence type="ECO:0008006" key="3">
    <source>
        <dbReference type="Google" id="ProtNLM"/>
    </source>
</evidence>
<dbReference type="InterPro" id="IPR011333">
    <property type="entry name" value="SKP1/BTB/POZ_sf"/>
</dbReference>
<evidence type="ECO:0000313" key="2">
    <source>
        <dbReference type="Proteomes" id="UP000320762"/>
    </source>
</evidence>
<name>A0A550BW11_9AGAR</name>
<proteinExistence type="predicted"/>
<comment type="caution">
    <text evidence="1">The sequence shown here is derived from an EMBL/GenBank/DDBJ whole genome shotgun (WGS) entry which is preliminary data.</text>
</comment>
<accession>A0A550BW11</accession>
<evidence type="ECO:0000313" key="1">
    <source>
        <dbReference type="EMBL" id="TRM56734.1"/>
    </source>
</evidence>
<dbReference type="Gene3D" id="3.30.710.10">
    <property type="entry name" value="Potassium Channel Kv1.1, Chain A"/>
    <property type="match status" value="1"/>
</dbReference>
<dbReference type="AlphaFoldDB" id="A0A550BW11"/>
<gene>
    <name evidence="1" type="ORF">BD626DRAFT_413186</name>
</gene>
<reference evidence="1 2" key="1">
    <citation type="journal article" date="2019" name="New Phytol.">
        <title>Comparative genomics reveals unique wood-decay strategies and fruiting body development in the Schizophyllaceae.</title>
        <authorList>
            <person name="Almasi E."/>
            <person name="Sahu N."/>
            <person name="Krizsan K."/>
            <person name="Balint B."/>
            <person name="Kovacs G.M."/>
            <person name="Kiss B."/>
            <person name="Cseklye J."/>
            <person name="Drula E."/>
            <person name="Henrissat B."/>
            <person name="Nagy I."/>
            <person name="Chovatia M."/>
            <person name="Adam C."/>
            <person name="LaButti K."/>
            <person name="Lipzen A."/>
            <person name="Riley R."/>
            <person name="Grigoriev I.V."/>
            <person name="Nagy L.G."/>
        </authorList>
    </citation>
    <scope>NUCLEOTIDE SEQUENCE [LARGE SCALE GENOMIC DNA]</scope>
    <source>
        <strain evidence="1 2">NL-1724</strain>
    </source>
</reference>
<sequence length="262" mass="29079">MYLLVRFAESDPDVVVFRSADGALFNIHRQNLKSTSDGPFAEGFEAVSGEIVQLTESEETLDVLFTFVYPGVHPILSDLAFDELALLAEAAEKYQVAPAVSVCRMRMIMIHKEHPLGVLRYADKHGYADLMDLAAPYTLASSVRQMRRMLSLPTQAAWADFKETWATTGWPMTADIIADVHSPRYCSIQPIVEQIVETRIKRCVTSGFLDVDRIFEGLADMSTQCEGRRAGCASRLDAWKRALKEKVAAIPPLSGFMSVADA</sequence>
<protein>
    <recommendedName>
        <fullName evidence="3">BTB domain-containing protein</fullName>
    </recommendedName>
</protein>
<dbReference type="OrthoDB" id="3184970at2759"/>